<dbReference type="EMBL" id="CP111021">
    <property type="protein sequence ID" value="WAR17871.1"/>
    <property type="molecule type" value="Genomic_DNA"/>
</dbReference>
<dbReference type="Proteomes" id="UP001164746">
    <property type="component" value="Chromosome 10"/>
</dbReference>
<accession>A0ABY7FAQ1</accession>
<reference evidence="1" key="1">
    <citation type="submission" date="2022-11" db="EMBL/GenBank/DDBJ databases">
        <title>Centuries of genome instability and evolution in soft-shell clam transmissible cancer (bioRxiv).</title>
        <authorList>
            <person name="Hart S.F.M."/>
            <person name="Yonemitsu M.A."/>
            <person name="Giersch R.M."/>
            <person name="Beal B.F."/>
            <person name="Arriagada G."/>
            <person name="Davis B.W."/>
            <person name="Ostrander E.A."/>
            <person name="Goff S.P."/>
            <person name="Metzger M.J."/>
        </authorList>
    </citation>
    <scope>NUCLEOTIDE SEQUENCE</scope>
    <source>
        <strain evidence="1">MELC-2E11</strain>
        <tissue evidence="1">Siphon/mantle</tissue>
    </source>
</reference>
<proteinExistence type="predicted"/>
<evidence type="ECO:0000313" key="2">
    <source>
        <dbReference type="Proteomes" id="UP001164746"/>
    </source>
</evidence>
<organism evidence="1 2">
    <name type="scientific">Mya arenaria</name>
    <name type="common">Soft-shell clam</name>
    <dbReference type="NCBI Taxonomy" id="6604"/>
    <lineage>
        <taxon>Eukaryota</taxon>
        <taxon>Metazoa</taxon>
        <taxon>Spiralia</taxon>
        <taxon>Lophotrochozoa</taxon>
        <taxon>Mollusca</taxon>
        <taxon>Bivalvia</taxon>
        <taxon>Autobranchia</taxon>
        <taxon>Heteroconchia</taxon>
        <taxon>Euheterodonta</taxon>
        <taxon>Imparidentia</taxon>
        <taxon>Neoheterodontei</taxon>
        <taxon>Myida</taxon>
        <taxon>Myoidea</taxon>
        <taxon>Myidae</taxon>
        <taxon>Mya</taxon>
    </lineage>
</organism>
<keyword evidence="2" id="KW-1185">Reference proteome</keyword>
<name>A0ABY7FAQ1_MYAAR</name>
<sequence>MTESLQNAYTRFRKQNPGVKVSLSSFKNHRPKEVLTMDKEKFRTCLCEYCLNIEFKLEAINRACSGENLKHLKLKDKFESIEKSMCEIKSGSTNKECYDRKCSSCGIHKITKHFQVLIKKDGEKDVKWKRWELGTRKTGGKECRRQMLVERVGKLITEFSEELKPLARHIFIANWQRQQYSTLVKNVPKDWMVSVADFAENYRCINQDEIQSAYYNYQQSTVFPLIAHYRCPDCDNEIVKESAVFITPDTKHDAEAATQFTRTMDSHIKERINFSHEVQFSDGCAAQFKSKKPFQHLSEEKHTMERCFFGSRHGKSACDALGGLVKNQAERFVKSRRALGNHTLQVIKKIKSTFTFIGVHEYILLRDALCSRLTLYNARRGGEPSRLKISNFIEAKNKRWIDSNKVDNLLEWEKKNCSKTI</sequence>
<protein>
    <submittedName>
        <fullName evidence="1">Uncharacterized protein</fullName>
    </submittedName>
</protein>
<dbReference type="PANTHER" id="PTHR46601:SF1">
    <property type="entry name" value="ADF-H DOMAIN-CONTAINING PROTEIN"/>
    <property type="match status" value="1"/>
</dbReference>
<evidence type="ECO:0000313" key="1">
    <source>
        <dbReference type="EMBL" id="WAR17871.1"/>
    </source>
</evidence>
<dbReference type="PANTHER" id="PTHR46601">
    <property type="entry name" value="ULP_PROTEASE DOMAIN-CONTAINING PROTEIN"/>
    <property type="match status" value="1"/>
</dbReference>
<gene>
    <name evidence="1" type="ORF">MAR_032465</name>
</gene>